<keyword evidence="1" id="KW-0472">Membrane</keyword>
<accession>A0A9Q0S8A1</accession>
<dbReference type="EMBL" id="WJQU01000001">
    <property type="protein sequence ID" value="KAJ6646930.1"/>
    <property type="molecule type" value="Genomic_DNA"/>
</dbReference>
<keyword evidence="3" id="KW-1185">Reference proteome</keyword>
<evidence type="ECO:0000313" key="2">
    <source>
        <dbReference type="EMBL" id="KAJ6646930.1"/>
    </source>
</evidence>
<sequence length="204" mass="23438">MAFLLKTRTKTTNNMVWIKVCSVSLQHFSSSSDGRPTDTFLERKASKATSPPSQAHAFIEIYTCMGCFERICQHTSDHPENFRTEVQSTGVLTSVIYKAENMAADNQVVHKFQSLKTVDEIKKFLREKAIEIPKYNVYNNNCIVYVQSVCEFLGEEVPANKLQELQEFMEKLSSKTGWAKLIINIFLLTVCPLLLSFWYLQRFS</sequence>
<feature type="transmembrane region" description="Helical" evidence="1">
    <location>
        <begin position="181"/>
        <end position="200"/>
    </location>
</feature>
<dbReference type="AlphaFoldDB" id="A0A9Q0S8A1"/>
<keyword evidence="1" id="KW-0812">Transmembrane</keyword>
<organism evidence="2 3">
    <name type="scientific">Pseudolycoriella hygida</name>
    <dbReference type="NCBI Taxonomy" id="35572"/>
    <lineage>
        <taxon>Eukaryota</taxon>
        <taxon>Metazoa</taxon>
        <taxon>Ecdysozoa</taxon>
        <taxon>Arthropoda</taxon>
        <taxon>Hexapoda</taxon>
        <taxon>Insecta</taxon>
        <taxon>Pterygota</taxon>
        <taxon>Neoptera</taxon>
        <taxon>Endopterygota</taxon>
        <taxon>Diptera</taxon>
        <taxon>Nematocera</taxon>
        <taxon>Sciaroidea</taxon>
        <taxon>Sciaridae</taxon>
        <taxon>Pseudolycoriella</taxon>
    </lineage>
</organism>
<proteinExistence type="predicted"/>
<evidence type="ECO:0008006" key="4">
    <source>
        <dbReference type="Google" id="ProtNLM"/>
    </source>
</evidence>
<keyword evidence="1" id="KW-1133">Transmembrane helix</keyword>
<evidence type="ECO:0000256" key="1">
    <source>
        <dbReference type="SAM" id="Phobius"/>
    </source>
</evidence>
<evidence type="ECO:0000313" key="3">
    <source>
        <dbReference type="Proteomes" id="UP001151699"/>
    </source>
</evidence>
<protein>
    <recommendedName>
        <fullName evidence="4">PPPDE domain-containing protein</fullName>
    </recommendedName>
</protein>
<gene>
    <name evidence="2" type="ORF">Bhyg_02144</name>
</gene>
<name>A0A9Q0S8A1_9DIPT</name>
<dbReference type="Proteomes" id="UP001151699">
    <property type="component" value="Chromosome A"/>
</dbReference>
<reference evidence="2" key="1">
    <citation type="submission" date="2022-07" db="EMBL/GenBank/DDBJ databases">
        <authorList>
            <person name="Trinca V."/>
            <person name="Uliana J.V.C."/>
            <person name="Torres T.T."/>
            <person name="Ward R.J."/>
            <person name="Monesi N."/>
        </authorList>
    </citation>
    <scope>NUCLEOTIDE SEQUENCE</scope>
    <source>
        <strain evidence="2">HSMRA1968</strain>
        <tissue evidence="2">Whole embryos</tissue>
    </source>
</reference>
<comment type="caution">
    <text evidence="2">The sequence shown here is derived from an EMBL/GenBank/DDBJ whole genome shotgun (WGS) entry which is preliminary data.</text>
</comment>